<dbReference type="Pfam" id="PF00753">
    <property type="entry name" value="Lactamase_B"/>
    <property type="match status" value="1"/>
</dbReference>
<evidence type="ECO:0000313" key="2">
    <source>
        <dbReference type="EMBL" id="ODQ72765.1"/>
    </source>
</evidence>
<dbReference type="AlphaFoldDB" id="A0A1E3Q4X6"/>
<dbReference type="InterPro" id="IPR050855">
    <property type="entry name" value="NDM-1-like"/>
</dbReference>
<sequence>MAILAVSLHALVDNPTPNGSLRVETYINTGQAVDMVSSLVIGSEAAMIIDVPMTIDKAKELATWVKATTARPLVAAFSTHNHPDHYLSGAAFFDEFPGIQYYASSVATKEIQHDAPKKVEEWSSVHGADNIVQNTTIPMPYDYSFFALPGDEDSPVYLLGPLTGDTVHHTLFWIPSIRTLVAGDAVFGRGLHLYMADLLTPALTESWLATLEFTAGLKPFAVIPGHAQSNASFDGSQDLNHSYEYIKFWQEQIESKGPDYFTPTEIYDKFTSEFPELLTTNSLKLFSRLNITAENFGRGGKRRPQYQPLTNFNNSTALNGWIL</sequence>
<dbReference type="OrthoDB" id="536211at2759"/>
<gene>
    <name evidence="2" type="ORF">LIPSTDRAFT_4135</name>
</gene>
<dbReference type="Gene3D" id="3.60.15.10">
    <property type="entry name" value="Ribonuclease Z/Hydroxyacylglutathione hydrolase-like"/>
    <property type="match status" value="1"/>
</dbReference>
<evidence type="ECO:0000313" key="3">
    <source>
        <dbReference type="Proteomes" id="UP000094385"/>
    </source>
</evidence>
<dbReference type="SUPFAM" id="SSF56281">
    <property type="entry name" value="Metallo-hydrolase/oxidoreductase"/>
    <property type="match status" value="1"/>
</dbReference>
<proteinExistence type="predicted"/>
<dbReference type="EMBL" id="KV454295">
    <property type="protein sequence ID" value="ODQ72765.1"/>
    <property type="molecule type" value="Genomic_DNA"/>
</dbReference>
<reference evidence="2 3" key="1">
    <citation type="journal article" date="2016" name="Proc. Natl. Acad. Sci. U.S.A.">
        <title>Comparative genomics of biotechnologically important yeasts.</title>
        <authorList>
            <person name="Riley R."/>
            <person name="Haridas S."/>
            <person name="Wolfe K.H."/>
            <person name="Lopes M.R."/>
            <person name="Hittinger C.T."/>
            <person name="Goeker M."/>
            <person name="Salamov A.A."/>
            <person name="Wisecaver J.H."/>
            <person name="Long T.M."/>
            <person name="Calvey C.H."/>
            <person name="Aerts A.L."/>
            <person name="Barry K.W."/>
            <person name="Choi C."/>
            <person name="Clum A."/>
            <person name="Coughlan A.Y."/>
            <person name="Deshpande S."/>
            <person name="Douglass A.P."/>
            <person name="Hanson S.J."/>
            <person name="Klenk H.-P."/>
            <person name="LaButti K.M."/>
            <person name="Lapidus A."/>
            <person name="Lindquist E.A."/>
            <person name="Lipzen A.M."/>
            <person name="Meier-Kolthoff J.P."/>
            <person name="Ohm R.A."/>
            <person name="Otillar R.P."/>
            <person name="Pangilinan J.L."/>
            <person name="Peng Y."/>
            <person name="Rokas A."/>
            <person name="Rosa C.A."/>
            <person name="Scheuner C."/>
            <person name="Sibirny A.A."/>
            <person name="Slot J.C."/>
            <person name="Stielow J.B."/>
            <person name="Sun H."/>
            <person name="Kurtzman C.P."/>
            <person name="Blackwell M."/>
            <person name="Grigoriev I.V."/>
            <person name="Jeffries T.W."/>
        </authorList>
    </citation>
    <scope>NUCLEOTIDE SEQUENCE [LARGE SCALE GENOMIC DNA]</scope>
    <source>
        <strain evidence="2 3">NRRL Y-11557</strain>
    </source>
</reference>
<organism evidence="2 3">
    <name type="scientific">Lipomyces starkeyi NRRL Y-11557</name>
    <dbReference type="NCBI Taxonomy" id="675824"/>
    <lineage>
        <taxon>Eukaryota</taxon>
        <taxon>Fungi</taxon>
        <taxon>Dikarya</taxon>
        <taxon>Ascomycota</taxon>
        <taxon>Saccharomycotina</taxon>
        <taxon>Lipomycetes</taxon>
        <taxon>Lipomycetales</taxon>
        <taxon>Lipomycetaceae</taxon>
        <taxon>Lipomyces</taxon>
    </lineage>
</organism>
<dbReference type="InterPro" id="IPR001279">
    <property type="entry name" value="Metallo-B-lactamas"/>
</dbReference>
<protein>
    <recommendedName>
        <fullName evidence="1">Metallo-beta-lactamase domain-containing protein</fullName>
    </recommendedName>
</protein>
<accession>A0A1E3Q4X6</accession>
<dbReference type="PANTHER" id="PTHR42951">
    <property type="entry name" value="METALLO-BETA-LACTAMASE DOMAIN-CONTAINING"/>
    <property type="match status" value="1"/>
</dbReference>
<keyword evidence="3" id="KW-1185">Reference proteome</keyword>
<dbReference type="PANTHER" id="PTHR42951:SF14">
    <property type="entry name" value="METALLO-BETA-LACTAMASE SUPERFAMILY PROTEIN"/>
    <property type="match status" value="1"/>
</dbReference>
<dbReference type="InterPro" id="IPR036866">
    <property type="entry name" value="RibonucZ/Hydroxyglut_hydro"/>
</dbReference>
<dbReference type="SMART" id="SM00849">
    <property type="entry name" value="Lactamase_B"/>
    <property type="match status" value="1"/>
</dbReference>
<feature type="domain" description="Metallo-beta-lactamase" evidence="1">
    <location>
        <begin position="34"/>
        <end position="226"/>
    </location>
</feature>
<name>A0A1E3Q4X6_LIPST</name>
<dbReference type="Proteomes" id="UP000094385">
    <property type="component" value="Unassembled WGS sequence"/>
</dbReference>
<dbReference type="CDD" id="cd07739">
    <property type="entry name" value="metallo-hydrolase-like_MBL-fold"/>
    <property type="match status" value="1"/>
</dbReference>
<dbReference type="STRING" id="675824.A0A1E3Q4X6"/>
<evidence type="ECO:0000259" key="1">
    <source>
        <dbReference type="SMART" id="SM00849"/>
    </source>
</evidence>